<gene>
    <name evidence="1" type="ORF">HPP92_009373</name>
</gene>
<dbReference type="Proteomes" id="UP000639772">
    <property type="component" value="Unassembled WGS sequence"/>
</dbReference>
<accession>A0A835RJ73</accession>
<evidence type="ECO:0000313" key="1">
    <source>
        <dbReference type="EMBL" id="KAG0487278.1"/>
    </source>
</evidence>
<reference evidence="1 2" key="1">
    <citation type="journal article" date="2020" name="Nat. Food">
        <title>A phased Vanilla planifolia genome enables genetic improvement of flavour and production.</title>
        <authorList>
            <person name="Hasing T."/>
            <person name="Tang H."/>
            <person name="Brym M."/>
            <person name="Khazi F."/>
            <person name="Huang T."/>
            <person name="Chambers A.H."/>
        </authorList>
    </citation>
    <scope>NUCLEOTIDE SEQUENCE [LARGE SCALE GENOMIC DNA]</scope>
    <source>
        <tissue evidence="1">Leaf</tissue>
    </source>
</reference>
<name>A0A835RJ73_VANPL</name>
<evidence type="ECO:0000313" key="2">
    <source>
        <dbReference type="Proteomes" id="UP000639772"/>
    </source>
</evidence>
<organism evidence="1 2">
    <name type="scientific">Vanilla planifolia</name>
    <name type="common">Vanilla</name>
    <dbReference type="NCBI Taxonomy" id="51239"/>
    <lineage>
        <taxon>Eukaryota</taxon>
        <taxon>Viridiplantae</taxon>
        <taxon>Streptophyta</taxon>
        <taxon>Embryophyta</taxon>
        <taxon>Tracheophyta</taxon>
        <taxon>Spermatophyta</taxon>
        <taxon>Magnoliopsida</taxon>
        <taxon>Liliopsida</taxon>
        <taxon>Asparagales</taxon>
        <taxon>Orchidaceae</taxon>
        <taxon>Vanilloideae</taxon>
        <taxon>Vanilleae</taxon>
        <taxon>Vanilla</taxon>
    </lineage>
</organism>
<dbReference type="EMBL" id="JADCNM010000004">
    <property type="protein sequence ID" value="KAG0487278.1"/>
    <property type="molecule type" value="Genomic_DNA"/>
</dbReference>
<comment type="caution">
    <text evidence="1">The sequence shown here is derived from an EMBL/GenBank/DDBJ whole genome shotgun (WGS) entry which is preliminary data.</text>
</comment>
<protein>
    <submittedName>
        <fullName evidence="1">Uncharacterized protein</fullName>
    </submittedName>
</protein>
<dbReference type="AlphaFoldDB" id="A0A835RJ73"/>
<sequence length="107" mass="12305">MFDKKSVQNCKLSKNQDNNLVYIHSNLFEQSSSCEILTSSMYTGKKKSLNNLSKSLSFSSQQKDKREVRIKIFCSCNDYVQRILTIKEQQSSICNSHLEQVNCIVIS</sequence>
<proteinExistence type="predicted"/>